<sequence length="125" mass="14029">MASRKKLCTIHCSDDDDDDVIPISFGMNQNCRSYLTTAHDNIPLPLPLFGLILTDEFNGKSSKVVVENFEGFPQYEQDNAPIVQIIPACRSFLTTTQYSFDPNGQMMDHSYTELVQSLRVSGYGI</sequence>
<dbReference type="Proteomes" id="UP001162001">
    <property type="component" value="Segment"/>
</dbReference>
<name>A0A7D3URB3_9VIRU</name>
<gene>
    <name evidence="1" type="ORF">Fadolivirus_1_1035</name>
</gene>
<proteinExistence type="predicted"/>
<keyword evidence="2" id="KW-1185">Reference proteome</keyword>
<evidence type="ECO:0000313" key="1">
    <source>
        <dbReference type="EMBL" id="QKF94493.1"/>
    </source>
</evidence>
<protein>
    <submittedName>
        <fullName evidence="1">Uncharacterized protein</fullName>
    </submittedName>
</protein>
<reference evidence="1 2" key="1">
    <citation type="submission" date="2020-04" db="EMBL/GenBank/DDBJ databases">
        <title>Advantages and limits of metagenomic assembly and binning of a giant virus.</title>
        <authorList>
            <person name="Schulz F."/>
            <person name="Andreani J."/>
            <person name="Francis R."/>
            <person name="Boudjemaa H."/>
            <person name="Bou Khalil J.Y."/>
            <person name="Lee J."/>
            <person name="La Scola B."/>
            <person name="Woyke T."/>
        </authorList>
    </citation>
    <scope>NUCLEOTIDE SEQUENCE [LARGE SCALE GENOMIC DNA]</scope>
    <source>
        <strain evidence="1 2">FV1/VV64</strain>
    </source>
</reference>
<evidence type="ECO:0000313" key="2">
    <source>
        <dbReference type="Proteomes" id="UP001162001"/>
    </source>
</evidence>
<organism evidence="1 2">
    <name type="scientific">Fadolivirus FV1/VV64</name>
    <dbReference type="NCBI Taxonomy" id="3070911"/>
    <lineage>
        <taxon>Viruses</taxon>
        <taxon>Varidnaviria</taxon>
        <taxon>Bamfordvirae</taxon>
        <taxon>Nucleocytoviricota</taxon>
        <taxon>Megaviricetes</taxon>
        <taxon>Imitervirales</taxon>
        <taxon>Mimiviridae</taxon>
        <taxon>Klosneuvirinae</taxon>
        <taxon>Fadolivirus</taxon>
        <taxon>Fadolivirus algeromassiliense</taxon>
    </lineage>
</organism>
<dbReference type="EMBL" id="MT418680">
    <property type="protein sequence ID" value="QKF94493.1"/>
    <property type="molecule type" value="Genomic_DNA"/>
</dbReference>
<accession>A0A7D3URB3</accession>